<evidence type="ECO:0000256" key="3">
    <source>
        <dbReference type="ARBA" id="ARBA00022605"/>
    </source>
</evidence>
<organism evidence="10">
    <name type="scientific">freshwater metagenome</name>
    <dbReference type="NCBI Taxonomy" id="449393"/>
    <lineage>
        <taxon>unclassified sequences</taxon>
        <taxon>metagenomes</taxon>
        <taxon>ecological metagenomes</taxon>
    </lineage>
</organism>
<evidence type="ECO:0000256" key="1">
    <source>
        <dbReference type="ARBA" id="ARBA00004741"/>
    </source>
</evidence>
<dbReference type="InterPro" id="IPR001086">
    <property type="entry name" value="Preph_deHydtase"/>
</dbReference>
<feature type="domain" description="ACT" evidence="9">
    <location>
        <begin position="196"/>
        <end position="273"/>
    </location>
</feature>
<dbReference type="EC" id="4.2.1.51" evidence="2"/>
<accession>A0A6J6KNF0</accession>
<evidence type="ECO:0000256" key="6">
    <source>
        <dbReference type="ARBA" id="ARBA00023239"/>
    </source>
</evidence>
<evidence type="ECO:0000259" key="9">
    <source>
        <dbReference type="PROSITE" id="PS51671"/>
    </source>
</evidence>
<dbReference type="Gene3D" id="3.40.190.10">
    <property type="entry name" value="Periplasmic binding protein-like II"/>
    <property type="match status" value="2"/>
</dbReference>
<dbReference type="PROSITE" id="PS51171">
    <property type="entry name" value="PREPHENATE_DEHYDR_3"/>
    <property type="match status" value="1"/>
</dbReference>
<evidence type="ECO:0000259" key="8">
    <source>
        <dbReference type="PROSITE" id="PS51171"/>
    </source>
</evidence>
<dbReference type="GO" id="GO:0004664">
    <property type="term" value="F:prephenate dehydratase activity"/>
    <property type="evidence" value="ECO:0007669"/>
    <property type="project" value="UniProtKB-EC"/>
</dbReference>
<dbReference type="InterPro" id="IPR018528">
    <property type="entry name" value="Preph_deHydtase_CS"/>
</dbReference>
<evidence type="ECO:0000256" key="2">
    <source>
        <dbReference type="ARBA" id="ARBA00013147"/>
    </source>
</evidence>
<dbReference type="GO" id="GO:0005737">
    <property type="term" value="C:cytoplasm"/>
    <property type="evidence" value="ECO:0007669"/>
    <property type="project" value="TreeGrafter"/>
</dbReference>
<dbReference type="EMBL" id="CAEZWG010000070">
    <property type="protein sequence ID" value="CAB4651367.1"/>
    <property type="molecule type" value="Genomic_DNA"/>
</dbReference>
<dbReference type="Pfam" id="PF01842">
    <property type="entry name" value="ACT"/>
    <property type="match status" value="1"/>
</dbReference>
<dbReference type="PANTHER" id="PTHR21022">
    <property type="entry name" value="PREPHENATE DEHYDRATASE P PROTEIN"/>
    <property type="match status" value="1"/>
</dbReference>
<dbReference type="SUPFAM" id="SSF55021">
    <property type="entry name" value="ACT-like"/>
    <property type="match status" value="1"/>
</dbReference>
<sequence length="276" mass="29313">MAIKYAYLGPAGTFTEAALLKITNQGDQLIAYANVTAALNAVRNGECEKALVPIENSIEGVVARTLDELAIGEPLVITAETTLPVSFALMTLANTDAKQIKSIATHPHAESQCRSYIAKNYPSAQIIETASTAAAAKGLIKGDYDAAIAASIAAKNYQLKIIDENIGDNTGAVTRFVLVEKPGKTPAATGRDRTSLAVFIAIDHAGALLEILNEFAKHQVNLTFIQSRPTGVELGHYHFIIDAEGHIQDAPVSAALAGLKQICEDIRFLGSYPQAK</sequence>
<evidence type="ECO:0000256" key="5">
    <source>
        <dbReference type="ARBA" id="ARBA00023222"/>
    </source>
</evidence>
<keyword evidence="6" id="KW-0456">Lyase</keyword>
<feature type="domain" description="Prephenate dehydratase" evidence="8">
    <location>
        <begin position="4"/>
        <end position="181"/>
    </location>
</feature>
<dbReference type="NCBIfam" id="NF008865">
    <property type="entry name" value="PRK11898.1"/>
    <property type="match status" value="1"/>
</dbReference>
<dbReference type="PROSITE" id="PS51671">
    <property type="entry name" value="ACT"/>
    <property type="match status" value="1"/>
</dbReference>
<dbReference type="GO" id="GO:0009094">
    <property type="term" value="P:L-phenylalanine biosynthetic process"/>
    <property type="evidence" value="ECO:0007669"/>
    <property type="project" value="UniProtKB-KW"/>
</dbReference>
<dbReference type="CDD" id="cd13632">
    <property type="entry name" value="PBP2_Aa-PDT_like"/>
    <property type="match status" value="1"/>
</dbReference>
<dbReference type="Gene3D" id="3.30.70.260">
    <property type="match status" value="1"/>
</dbReference>
<proteinExistence type="predicted"/>
<protein>
    <recommendedName>
        <fullName evidence="2">prephenate dehydratase</fullName>
        <ecNumber evidence="2">4.2.1.51</ecNumber>
    </recommendedName>
</protein>
<keyword evidence="3" id="KW-0028">Amino-acid biosynthesis</keyword>
<dbReference type="InterPro" id="IPR002912">
    <property type="entry name" value="ACT_dom"/>
</dbReference>
<dbReference type="Pfam" id="PF00800">
    <property type="entry name" value="PDT"/>
    <property type="match status" value="1"/>
</dbReference>
<dbReference type="SUPFAM" id="SSF53850">
    <property type="entry name" value="Periplasmic binding protein-like II"/>
    <property type="match status" value="1"/>
</dbReference>
<evidence type="ECO:0000313" key="10">
    <source>
        <dbReference type="EMBL" id="CAB4651367.1"/>
    </source>
</evidence>
<gene>
    <name evidence="10" type="ORF">UFOPK2234_00472</name>
</gene>
<keyword evidence="4" id="KW-0057">Aromatic amino acid biosynthesis</keyword>
<evidence type="ECO:0000256" key="7">
    <source>
        <dbReference type="ARBA" id="ARBA00047848"/>
    </source>
</evidence>
<dbReference type="FunFam" id="3.40.190.10:FF:000064">
    <property type="entry name" value="Prephenate dehydratase"/>
    <property type="match status" value="1"/>
</dbReference>
<dbReference type="CDD" id="cd04905">
    <property type="entry name" value="ACT_CM-PDT"/>
    <property type="match status" value="1"/>
</dbReference>
<dbReference type="FunFam" id="3.30.70.260:FF:000012">
    <property type="entry name" value="Prephenate dehydratase"/>
    <property type="match status" value="1"/>
</dbReference>
<dbReference type="AlphaFoldDB" id="A0A6J6KNF0"/>
<keyword evidence="5" id="KW-0584">Phenylalanine biosynthesis</keyword>
<name>A0A6J6KNF0_9ZZZZ</name>
<comment type="catalytic activity">
    <reaction evidence="7">
        <text>prephenate + H(+) = 3-phenylpyruvate + CO2 + H2O</text>
        <dbReference type="Rhea" id="RHEA:21648"/>
        <dbReference type="ChEBI" id="CHEBI:15377"/>
        <dbReference type="ChEBI" id="CHEBI:15378"/>
        <dbReference type="ChEBI" id="CHEBI:16526"/>
        <dbReference type="ChEBI" id="CHEBI:18005"/>
        <dbReference type="ChEBI" id="CHEBI:29934"/>
        <dbReference type="EC" id="4.2.1.51"/>
    </reaction>
</comment>
<comment type="pathway">
    <text evidence="1">Amino-acid biosynthesis; L-phenylalanine biosynthesis; phenylpyruvate from prephenate: step 1/1.</text>
</comment>
<reference evidence="10" key="1">
    <citation type="submission" date="2020-05" db="EMBL/GenBank/DDBJ databases">
        <authorList>
            <person name="Chiriac C."/>
            <person name="Salcher M."/>
            <person name="Ghai R."/>
            <person name="Kavagutti S V."/>
        </authorList>
    </citation>
    <scope>NUCLEOTIDE SEQUENCE</scope>
</reference>
<dbReference type="InterPro" id="IPR045865">
    <property type="entry name" value="ACT-like_dom_sf"/>
</dbReference>
<dbReference type="PANTHER" id="PTHR21022:SF19">
    <property type="entry name" value="PREPHENATE DEHYDRATASE-RELATED"/>
    <property type="match status" value="1"/>
</dbReference>
<evidence type="ECO:0000256" key="4">
    <source>
        <dbReference type="ARBA" id="ARBA00023141"/>
    </source>
</evidence>
<dbReference type="PROSITE" id="PS00857">
    <property type="entry name" value="PREPHENATE_DEHYDR_1"/>
    <property type="match status" value="1"/>
</dbReference>